<evidence type="ECO:0000313" key="16">
    <source>
        <dbReference type="Proteomes" id="UP000009026"/>
    </source>
</evidence>
<dbReference type="InterPro" id="IPR000445">
    <property type="entry name" value="HhH_motif"/>
</dbReference>
<feature type="binding site" evidence="12">
    <location>
        <position position="231"/>
    </location>
    <ligand>
        <name>[4Fe-4S] cluster</name>
        <dbReference type="ChEBI" id="CHEBI:49883"/>
    </ligand>
</feature>
<dbReference type="Pfam" id="PF00730">
    <property type="entry name" value="HhH-GPD"/>
    <property type="match status" value="1"/>
</dbReference>
<feature type="binding site" evidence="12">
    <location>
        <position position="222"/>
    </location>
    <ligand>
        <name>[4Fe-4S] cluster</name>
        <dbReference type="ChEBI" id="CHEBI:49883"/>
    </ligand>
</feature>
<dbReference type="CDD" id="cd00056">
    <property type="entry name" value="ENDO3c"/>
    <property type="match status" value="1"/>
</dbReference>
<comment type="function">
    <text evidence="12">DNA repair enzyme that has both DNA N-glycosylase activity and AP-lyase activity. The DNA N-glycosylase activity releases various damaged pyrimidines from DNA by cleaving the N-glycosidic bond, leaving an AP (apurinic/apyrimidinic) site. The AP-lyase activity cleaves the phosphodiester bond 3' to the AP site by a beta-elimination, leaving a 3'-terminal unsaturated sugar and a product with a terminal 5'-phosphate.</text>
</comment>
<comment type="cofactor">
    <cofactor evidence="12">
        <name>[4Fe-4S] cluster</name>
        <dbReference type="ChEBI" id="CHEBI:49883"/>
    </cofactor>
    <text evidence="12">Binds 1 [4Fe-4S] cluster.</text>
</comment>
<dbReference type="Proteomes" id="UP000009026">
    <property type="component" value="Chromosome"/>
</dbReference>
<evidence type="ECO:0000256" key="5">
    <source>
        <dbReference type="ARBA" id="ARBA00022801"/>
    </source>
</evidence>
<name>A0A0H4X434_9BACT</name>
<evidence type="ECO:0000256" key="10">
    <source>
        <dbReference type="ARBA" id="ARBA00023239"/>
    </source>
</evidence>
<keyword evidence="8 12" id="KW-0238">DNA-binding</keyword>
<evidence type="ECO:0000256" key="7">
    <source>
        <dbReference type="ARBA" id="ARBA00023014"/>
    </source>
</evidence>
<dbReference type="GO" id="GO:0006285">
    <property type="term" value="P:base-excision repair, AP site formation"/>
    <property type="evidence" value="ECO:0007669"/>
    <property type="project" value="TreeGrafter"/>
</dbReference>
<dbReference type="InterPro" id="IPR005759">
    <property type="entry name" value="Nth"/>
</dbReference>
<accession>A0A0H4X434</accession>
<evidence type="ECO:0000256" key="9">
    <source>
        <dbReference type="ARBA" id="ARBA00023204"/>
    </source>
</evidence>
<dbReference type="InterPro" id="IPR011257">
    <property type="entry name" value="DNA_glycosylase"/>
</dbReference>
<dbReference type="Pfam" id="PF00633">
    <property type="entry name" value="HHH"/>
    <property type="match status" value="1"/>
</dbReference>
<evidence type="ECO:0000256" key="4">
    <source>
        <dbReference type="ARBA" id="ARBA00022763"/>
    </source>
</evidence>
<dbReference type="NCBIfam" id="TIGR01083">
    <property type="entry name" value="nth"/>
    <property type="match status" value="1"/>
</dbReference>
<dbReference type="GO" id="GO:0140078">
    <property type="term" value="F:class I DNA-(apurinic or apyrimidinic site) endonuclease activity"/>
    <property type="evidence" value="ECO:0007669"/>
    <property type="project" value="UniProtKB-EC"/>
</dbReference>
<protein>
    <recommendedName>
        <fullName evidence="12">Endonuclease III</fullName>
        <ecNumber evidence="12">4.2.99.18</ecNumber>
    </recommendedName>
    <alternativeName>
        <fullName evidence="12">DNA-(apurinic or apyrimidinic site) lyase</fullName>
    </alternativeName>
</protein>
<keyword evidence="16" id="KW-1185">Reference proteome</keyword>
<evidence type="ECO:0000256" key="8">
    <source>
        <dbReference type="ARBA" id="ARBA00023125"/>
    </source>
</evidence>
<dbReference type="Gene3D" id="1.10.1670.10">
    <property type="entry name" value="Helix-hairpin-Helix base-excision DNA repair enzymes (C-terminal)"/>
    <property type="match status" value="1"/>
</dbReference>
<dbReference type="GO" id="GO:0051539">
    <property type="term" value="F:4 iron, 4 sulfur cluster binding"/>
    <property type="evidence" value="ECO:0007669"/>
    <property type="project" value="UniProtKB-UniRule"/>
</dbReference>
<evidence type="ECO:0000259" key="14">
    <source>
        <dbReference type="SMART" id="SM00478"/>
    </source>
</evidence>
<evidence type="ECO:0000256" key="1">
    <source>
        <dbReference type="ARBA" id="ARBA00008343"/>
    </source>
</evidence>
<dbReference type="EC" id="4.2.99.18" evidence="12"/>
<dbReference type="AlphaFoldDB" id="A0A0H4X434"/>
<reference evidence="15 16" key="1">
    <citation type="journal article" date="2016" name="PLoS ONE">
        <title>Complete Genome Sequence and Comparative Genomics of a Novel Myxobacterium Myxococcus hansupus.</title>
        <authorList>
            <person name="Sharma G."/>
            <person name="Narwani T."/>
            <person name="Subramanian S."/>
        </authorList>
    </citation>
    <scope>NUCLEOTIDE SEQUENCE [LARGE SCALE GENOMIC DNA]</scope>
    <source>
        <strain evidence="16">mixupus</strain>
    </source>
</reference>
<dbReference type="eggNOG" id="COG0177">
    <property type="taxonomic scope" value="Bacteria"/>
</dbReference>
<comment type="catalytic activity">
    <reaction evidence="12">
        <text>2'-deoxyribonucleotide-(2'-deoxyribose 5'-phosphate)-2'-deoxyribonucleotide-DNA = a 3'-end 2'-deoxyribonucleotide-(2,3-dehydro-2,3-deoxyribose 5'-phosphate)-DNA + a 5'-end 5'-phospho-2'-deoxyribonucleoside-DNA + H(+)</text>
        <dbReference type="Rhea" id="RHEA:66592"/>
        <dbReference type="Rhea" id="RHEA-COMP:13180"/>
        <dbReference type="Rhea" id="RHEA-COMP:16897"/>
        <dbReference type="Rhea" id="RHEA-COMP:17067"/>
        <dbReference type="ChEBI" id="CHEBI:15378"/>
        <dbReference type="ChEBI" id="CHEBI:136412"/>
        <dbReference type="ChEBI" id="CHEBI:157695"/>
        <dbReference type="ChEBI" id="CHEBI:167181"/>
        <dbReference type="EC" id="4.2.99.18"/>
    </reaction>
</comment>
<dbReference type="PATRIC" id="fig|1297742.4.peg.5645"/>
<dbReference type="PIRSF" id="PIRSF001435">
    <property type="entry name" value="Nth"/>
    <property type="match status" value="1"/>
</dbReference>
<evidence type="ECO:0000256" key="13">
    <source>
        <dbReference type="SAM" id="MobiDB-lite"/>
    </source>
</evidence>
<keyword evidence="11 12" id="KW-0326">Glycosidase</keyword>
<organism evidence="15 16">
    <name type="scientific">Pseudomyxococcus hansupus</name>
    <dbReference type="NCBI Taxonomy" id="1297742"/>
    <lineage>
        <taxon>Bacteria</taxon>
        <taxon>Pseudomonadati</taxon>
        <taxon>Myxococcota</taxon>
        <taxon>Myxococcia</taxon>
        <taxon>Myxococcales</taxon>
        <taxon>Cystobacterineae</taxon>
        <taxon>Myxococcaceae</taxon>
        <taxon>Pseudomyxococcus</taxon>
    </lineage>
</organism>
<evidence type="ECO:0000313" key="15">
    <source>
        <dbReference type="EMBL" id="AKQ68638.1"/>
    </source>
</evidence>
<evidence type="ECO:0000256" key="12">
    <source>
        <dbReference type="HAMAP-Rule" id="MF_00942"/>
    </source>
</evidence>
<comment type="similarity">
    <text evidence="1 12">Belongs to the Nth/MutY family.</text>
</comment>
<sequence>MAMSQRVVLGLLAGVTYNGAVPGRETVAEKRKRALTVMDRLAADMPDARIELDYRTPLELLVAVMLSAQCTDKRVNIVTPALFQRFPSAQTYAEAEPSDVEPFIRTCGLYRAKAKNIVAAARTLVAEHAGQVPLKRDTLEKLPGVGRKTAGVVCIHLGGDDAFPVDTHVKRLAYRLGFTTKEDPDKVEADMQAVLPSERWTLGHQLLVWHGRRTCFARSPDCARCVVADLCPKKGVKAAPAEAATEKPTRPARAKS</sequence>
<dbReference type="Pfam" id="PF10576">
    <property type="entry name" value="EndIII_4Fe-2S"/>
    <property type="match status" value="1"/>
</dbReference>
<feature type="binding site" evidence="12">
    <location>
        <position position="215"/>
    </location>
    <ligand>
        <name>[4Fe-4S] cluster</name>
        <dbReference type="ChEBI" id="CHEBI:49883"/>
    </ligand>
</feature>
<dbReference type="FunFam" id="1.10.1670.10:FF:000001">
    <property type="entry name" value="Endonuclease III"/>
    <property type="match status" value="1"/>
</dbReference>
<dbReference type="InterPro" id="IPR023170">
    <property type="entry name" value="HhH_base_excis_C"/>
</dbReference>
<feature type="domain" description="HhH-GPD" evidence="14">
    <location>
        <begin position="66"/>
        <end position="213"/>
    </location>
</feature>
<dbReference type="STRING" id="1297742.A176_005550"/>
<dbReference type="SMART" id="SM00478">
    <property type="entry name" value="ENDO3c"/>
    <property type="match status" value="1"/>
</dbReference>
<dbReference type="GO" id="GO:0019104">
    <property type="term" value="F:DNA N-glycosylase activity"/>
    <property type="evidence" value="ECO:0007669"/>
    <property type="project" value="UniProtKB-UniRule"/>
</dbReference>
<dbReference type="GO" id="GO:0046872">
    <property type="term" value="F:metal ion binding"/>
    <property type="evidence" value="ECO:0007669"/>
    <property type="project" value="UniProtKB-KW"/>
</dbReference>
<evidence type="ECO:0000256" key="6">
    <source>
        <dbReference type="ARBA" id="ARBA00023004"/>
    </source>
</evidence>
<dbReference type="GO" id="GO:0003677">
    <property type="term" value="F:DNA binding"/>
    <property type="evidence" value="ECO:0007669"/>
    <property type="project" value="UniProtKB-UniRule"/>
</dbReference>
<evidence type="ECO:0000256" key="2">
    <source>
        <dbReference type="ARBA" id="ARBA00022485"/>
    </source>
</evidence>
<evidence type="ECO:0000256" key="11">
    <source>
        <dbReference type="ARBA" id="ARBA00023295"/>
    </source>
</evidence>
<dbReference type="EMBL" id="CP012109">
    <property type="protein sequence ID" value="AKQ68638.1"/>
    <property type="molecule type" value="Genomic_DNA"/>
</dbReference>
<proteinExistence type="inferred from homology"/>
<dbReference type="KEGG" id="mym:A176_005550"/>
<dbReference type="RefSeq" id="WP_002635499.1">
    <property type="nucleotide sequence ID" value="NZ_CP012109.1"/>
</dbReference>
<dbReference type="Gene3D" id="1.10.340.30">
    <property type="entry name" value="Hypothetical protein, domain 2"/>
    <property type="match status" value="1"/>
</dbReference>
<keyword evidence="2 12" id="KW-0004">4Fe-4S</keyword>
<keyword evidence="15" id="KW-0255">Endonuclease</keyword>
<keyword evidence="15" id="KW-0540">Nuclease</keyword>
<keyword evidence="10 12" id="KW-0456">Lyase</keyword>
<dbReference type="InterPro" id="IPR003265">
    <property type="entry name" value="HhH-GPD_domain"/>
</dbReference>
<dbReference type="SUPFAM" id="SSF48150">
    <property type="entry name" value="DNA-glycosylase"/>
    <property type="match status" value="1"/>
</dbReference>
<dbReference type="PANTHER" id="PTHR10359:SF18">
    <property type="entry name" value="ENDONUCLEASE III"/>
    <property type="match status" value="1"/>
</dbReference>
<dbReference type="PANTHER" id="PTHR10359">
    <property type="entry name" value="A/G-SPECIFIC ADENINE GLYCOSYLASE/ENDONUCLEASE III"/>
    <property type="match status" value="1"/>
</dbReference>
<keyword evidence="3 12" id="KW-0479">Metal-binding</keyword>
<keyword evidence="5 12" id="KW-0378">Hydrolase</keyword>
<feature type="region of interest" description="Disordered" evidence="13">
    <location>
        <begin position="237"/>
        <end position="256"/>
    </location>
</feature>
<gene>
    <name evidence="12" type="primary">nth</name>
    <name evidence="15" type="ORF">A176_005550</name>
</gene>
<keyword evidence="7 12" id="KW-0411">Iron-sulfur</keyword>
<feature type="binding site" evidence="12">
    <location>
        <position position="225"/>
    </location>
    <ligand>
        <name>[4Fe-4S] cluster</name>
        <dbReference type="ChEBI" id="CHEBI:49883"/>
    </ligand>
</feature>
<keyword evidence="9 12" id="KW-0234">DNA repair</keyword>
<evidence type="ECO:0000256" key="3">
    <source>
        <dbReference type="ARBA" id="ARBA00022723"/>
    </source>
</evidence>
<dbReference type="FunFam" id="1.10.340.30:FF:000001">
    <property type="entry name" value="Endonuclease III"/>
    <property type="match status" value="1"/>
</dbReference>
<keyword evidence="6 12" id="KW-0408">Iron</keyword>
<dbReference type="InterPro" id="IPR003651">
    <property type="entry name" value="Endonuclease3_FeS-loop_motif"/>
</dbReference>
<keyword evidence="4 12" id="KW-0227">DNA damage</keyword>
<dbReference type="HAMAP" id="MF_00942">
    <property type="entry name" value="Nth"/>
    <property type="match status" value="1"/>
</dbReference>